<feature type="signal peptide" evidence="2">
    <location>
        <begin position="1"/>
        <end position="22"/>
    </location>
</feature>
<accession>A0ABQ6Y4G4</accession>
<feature type="region of interest" description="Disordered" evidence="1">
    <location>
        <begin position="560"/>
        <end position="580"/>
    </location>
</feature>
<reference evidence="3 4" key="1">
    <citation type="submission" date="2012-09" db="EMBL/GenBank/DDBJ databases">
        <title>Genome Sequence of alkane-degrading Bacterium Alcanivorax sp. 6-D-6.</title>
        <authorList>
            <person name="Lai Q."/>
            <person name="Shao Z."/>
        </authorList>
    </citation>
    <scope>NUCLEOTIDE SEQUENCE [LARGE SCALE GENOMIC DNA]</scope>
    <source>
        <strain evidence="3 4">6-D-6</strain>
    </source>
</reference>
<comment type="caution">
    <text evidence="3">The sequence shown here is derived from an EMBL/GenBank/DDBJ whole genome shotgun (WGS) entry which is preliminary data.</text>
</comment>
<organism evidence="3 4">
    <name type="scientific">Alcanivorax xiamenensis</name>
    <dbReference type="NCBI Taxonomy" id="1177156"/>
    <lineage>
        <taxon>Bacteria</taxon>
        <taxon>Pseudomonadati</taxon>
        <taxon>Pseudomonadota</taxon>
        <taxon>Gammaproteobacteria</taxon>
        <taxon>Oceanospirillales</taxon>
        <taxon>Alcanivoracaceae</taxon>
        <taxon>Alcanivorax</taxon>
    </lineage>
</organism>
<keyword evidence="4" id="KW-1185">Reference proteome</keyword>
<name>A0ABQ6Y4G4_9GAMM</name>
<keyword evidence="2" id="KW-0732">Signal</keyword>
<protein>
    <submittedName>
        <fullName evidence="3">Ig family protein</fullName>
    </submittedName>
</protein>
<evidence type="ECO:0000256" key="1">
    <source>
        <dbReference type="SAM" id="MobiDB-lite"/>
    </source>
</evidence>
<dbReference type="EMBL" id="AQPF01000050">
    <property type="protein sequence ID" value="KAF0803479.1"/>
    <property type="molecule type" value="Genomic_DNA"/>
</dbReference>
<dbReference type="Proteomes" id="UP000771797">
    <property type="component" value="Unassembled WGS sequence"/>
</dbReference>
<dbReference type="RefSeq" id="WP_159661543.1">
    <property type="nucleotide sequence ID" value="NZ_AQPF01000050.1"/>
</dbReference>
<feature type="compositionally biased region" description="Gly residues" evidence="1">
    <location>
        <begin position="571"/>
        <end position="580"/>
    </location>
</feature>
<gene>
    <name evidence="3" type="ORF">A6D6_03695</name>
</gene>
<evidence type="ECO:0000313" key="4">
    <source>
        <dbReference type="Proteomes" id="UP000771797"/>
    </source>
</evidence>
<proteinExistence type="predicted"/>
<evidence type="ECO:0000313" key="3">
    <source>
        <dbReference type="EMBL" id="KAF0803479.1"/>
    </source>
</evidence>
<feature type="chain" id="PRO_5047401581" evidence="2">
    <location>
        <begin position="23"/>
        <end position="605"/>
    </location>
</feature>
<evidence type="ECO:0000256" key="2">
    <source>
        <dbReference type="SAM" id="SignalP"/>
    </source>
</evidence>
<sequence>MKARWQTPAALALCGVVSLTQAADGDFTPNVIVDFTGAAGEFRGKRPEAPPLLGADGRLYGVTFDSGEPGAGDYSVITQGVYYSLDPDAESPDYQYQLLGSAIGSPLSTLVARSSGGFLVGSSRAEDVDGISSDGQAGWNGIGALAELNGELPLQAERIVVPAGFEDADAADMKARGQMAVDGDDNVYFSSGGHLWRLGADNTLGVLAELQDERFFVEKIGNQNFHRFGQRVVALVWSEVDQALYGVTSGGSGGNAGGDPGEVEAGDPSGTVFRIDADQLTGGDTTNPVLLYTLSDSLHGNPSVSDAGFTGLVEDGAWLYGVTTEIAWRIRKDDPASFTVVHRFQDEGGAAPRGALARAADGNIYGTTEFDYSQDDGRGGAGGPGTLYRIVTGDAADRADDTLEFLHTFDAATEGSAPMGLSAGDIRADGDGGQMQRLFGVTQGDAANGEGGIFSVDVPLQAPAITDFSVTPATVTVGDDQAPMLSWSTTGLYGDSACVIDAGDSADYAALADESRAASGGLELVPPGQYGTVTFTLTCTAADGETTVDDTATLTVARAEDGAGEGDGDDSSGGGSSGGGGGAGALLLGLLASAGLMRRRRASQR</sequence>